<organism evidence="15 16">
    <name type="scientific">Megasphaera stantonii</name>
    <dbReference type="NCBI Taxonomy" id="2144175"/>
    <lineage>
        <taxon>Bacteria</taxon>
        <taxon>Bacillati</taxon>
        <taxon>Bacillota</taxon>
        <taxon>Negativicutes</taxon>
        <taxon>Veillonellales</taxon>
        <taxon>Veillonellaceae</taxon>
        <taxon>Megasphaera</taxon>
    </lineage>
</organism>
<evidence type="ECO:0000256" key="1">
    <source>
        <dbReference type="ARBA" id="ARBA00004571"/>
    </source>
</evidence>
<feature type="chain" id="PRO_5016691187" evidence="12">
    <location>
        <begin position="29"/>
        <end position="685"/>
    </location>
</feature>
<comment type="subcellular location">
    <subcellularLocation>
        <location evidence="1 10">Cell outer membrane</location>
        <topology evidence="1 10">Multi-pass membrane protein</topology>
    </subcellularLocation>
</comment>
<dbReference type="Gene3D" id="2.40.170.20">
    <property type="entry name" value="TonB-dependent receptor, beta-barrel domain"/>
    <property type="match status" value="1"/>
</dbReference>
<gene>
    <name evidence="15" type="ORF">DKB62_01960</name>
</gene>
<evidence type="ECO:0000256" key="10">
    <source>
        <dbReference type="PROSITE-ProRule" id="PRU01360"/>
    </source>
</evidence>
<reference evidence="15 16" key="1">
    <citation type="submission" date="2018-05" db="EMBL/GenBank/DDBJ databases">
        <title>Complete genome sequence of Megasphaera sp. AJH120T, isolated from the ceca of a chicken.</title>
        <authorList>
            <person name="Maki J."/>
            <person name="Looft T."/>
        </authorList>
    </citation>
    <scope>NUCLEOTIDE SEQUENCE [LARGE SCALE GENOMIC DNA]</scope>
    <source>
        <strain evidence="15 16">AJH120</strain>
    </source>
</reference>
<dbReference type="OrthoDB" id="101167at2"/>
<evidence type="ECO:0000256" key="5">
    <source>
        <dbReference type="ARBA" id="ARBA00022729"/>
    </source>
</evidence>
<dbReference type="PANTHER" id="PTHR30069:SF29">
    <property type="entry name" value="HEMOGLOBIN AND HEMOGLOBIN-HAPTOGLOBIN-BINDING PROTEIN 1-RELATED"/>
    <property type="match status" value="1"/>
</dbReference>
<evidence type="ECO:0000259" key="14">
    <source>
        <dbReference type="Pfam" id="PF07715"/>
    </source>
</evidence>
<evidence type="ECO:0000256" key="3">
    <source>
        <dbReference type="ARBA" id="ARBA00022452"/>
    </source>
</evidence>
<keyword evidence="2 10" id="KW-0813">Transport</keyword>
<dbReference type="InterPro" id="IPR000531">
    <property type="entry name" value="Beta-barrel_TonB"/>
</dbReference>
<dbReference type="RefSeq" id="WP_107195900.1">
    <property type="nucleotide sequence ID" value="NZ_CP029462.1"/>
</dbReference>
<dbReference type="CDD" id="cd01347">
    <property type="entry name" value="ligand_gated_channel"/>
    <property type="match status" value="1"/>
</dbReference>
<protein>
    <submittedName>
        <fullName evidence="15">TonB-dependent receptor</fullName>
    </submittedName>
</protein>
<dbReference type="GO" id="GO:0044718">
    <property type="term" value="P:siderophore transmembrane transport"/>
    <property type="evidence" value="ECO:0007669"/>
    <property type="project" value="TreeGrafter"/>
</dbReference>
<evidence type="ECO:0000256" key="4">
    <source>
        <dbReference type="ARBA" id="ARBA00022692"/>
    </source>
</evidence>
<feature type="domain" description="TonB-dependent receptor plug" evidence="14">
    <location>
        <begin position="54"/>
        <end position="160"/>
    </location>
</feature>
<keyword evidence="9 10" id="KW-0998">Cell outer membrane</keyword>
<evidence type="ECO:0000256" key="11">
    <source>
        <dbReference type="RuleBase" id="RU003357"/>
    </source>
</evidence>
<name>A0A346AX39_9FIRM</name>
<accession>A0A346AX39</accession>
<dbReference type="AlphaFoldDB" id="A0A346AX39"/>
<dbReference type="PROSITE" id="PS52016">
    <property type="entry name" value="TONB_DEPENDENT_REC_3"/>
    <property type="match status" value="1"/>
</dbReference>
<evidence type="ECO:0000256" key="12">
    <source>
        <dbReference type="SAM" id="SignalP"/>
    </source>
</evidence>
<keyword evidence="7 10" id="KW-0472">Membrane</keyword>
<comment type="similarity">
    <text evidence="10 11">Belongs to the TonB-dependent receptor family.</text>
</comment>
<keyword evidence="3 10" id="KW-1134">Transmembrane beta strand</keyword>
<dbReference type="InterPro" id="IPR037066">
    <property type="entry name" value="Plug_dom_sf"/>
</dbReference>
<keyword evidence="8 15" id="KW-0675">Receptor</keyword>
<evidence type="ECO:0000313" key="15">
    <source>
        <dbReference type="EMBL" id="AXL20432.1"/>
    </source>
</evidence>
<evidence type="ECO:0000256" key="6">
    <source>
        <dbReference type="ARBA" id="ARBA00023077"/>
    </source>
</evidence>
<evidence type="ECO:0000259" key="13">
    <source>
        <dbReference type="Pfam" id="PF00593"/>
    </source>
</evidence>
<keyword evidence="4 10" id="KW-0812">Transmembrane</keyword>
<dbReference type="KEGG" id="meg:DKB62_01960"/>
<dbReference type="EMBL" id="CP029462">
    <property type="protein sequence ID" value="AXL20432.1"/>
    <property type="molecule type" value="Genomic_DNA"/>
</dbReference>
<keyword evidence="6 11" id="KW-0798">TonB box</keyword>
<dbReference type="Pfam" id="PF00593">
    <property type="entry name" value="TonB_dep_Rec_b-barrel"/>
    <property type="match status" value="1"/>
</dbReference>
<evidence type="ECO:0000256" key="2">
    <source>
        <dbReference type="ARBA" id="ARBA00022448"/>
    </source>
</evidence>
<evidence type="ECO:0000256" key="9">
    <source>
        <dbReference type="ARBA" id="ARBA00023237"/>
    </source>
</evidence>
<dbReference type="Pfam" id="PF07715">
    <property type="entry name" value="Plug"/>
    <property type="match status" value="1"/>
</dbReference>
<dbReference type="GO" id="GO:0009279">
    <property type="term" value="C:cell outer membrane"/>
    <property type="evidence" value="ECO:0007669"/>
    <property type="project" value="UniProtKB-SubCell"/>
</dbReference>
<dbReference type="GO" id="GO:0015344">
    <property type="term" value="F:siderophore uptake transmembrane transporter activity"/>
    <property type="evidence" value="ECO:0007669"/>
    <property type="project" value="TreeGrafter"/>
</dbReference>
<dbReference type="InterPro" id="IPR039426">
    <property type="entry name" value="TonB-dep_rcpt-like"/>
</dbReference>
<feature type="domain" description="TonB-dependent receptor-like beta-barrel" evidence="13">
    <location>
        <begin position="221"/>
        <end position="662"/>
    </location>
</feature>
<sequence>MDSFSSSKKCMLTLAVLCAVGGSLPVMAAPADGDVVRTKDVIVTATRTEEEVKVVPQNVEVITSEDIEKLGATDVYQALKLASNVDVTRAGMAGHNVMIRGMSTNHTLILVNGMRRAGEDTSVTQNVYALDRLSLSDIERIEIVRGPASAQYGSDALGGVINIITKKSGVKPSVTVGASTGTSSINNYYHINFGKQGNFSGSLDMRFSKLRKQMFEDSDGSNYYGPTQDFHFDGNFDLGRNQNLNVNLGYYHEQTAADYIDESMMGYVTSKDKKEWYDFSRKDFSLAWTGKTPKNDWMIRTYYSYLDKDNNLYNNRPSLGMMEGMLGGMFPKYDWDKSKYKLFGIEGKDTMAIGEDHLLTFGAEYRTNKVEGTRMGNGGDNVHSEDRWGNGVLKTKDYSEKEVDTYAAYIQDEWMVNDKLLIIPSVRYDHDSSFGGETTPKIGATYFLNDHNRFKANWGKSFKAPTISELYMSMTRAMGPATVTVLGNPDLQPEEAESWDISYEYDDDKTWGKITYFENDVKNLITSHALDADGYVNEYINVNRAQINGVELELGHHFNKNWTVKATSNWLDAVDKADDSRLDNRAKNITTLQLMYDDLDPYGYSVVLWNQWVNKYRYTTGGTMGGMSGNSESKDATYSTFNVTVNKKFGKGNRIFAGCDNIFDEKNTNAYLYGRTWVAGAEWMF</sequence>
<keyword evidence="5 12" id="KW-0732">Signal</keyword>
<keyword evidence="16" id="KW-1185">Reference proteome</keyword>
<evidence type="ECO:0000256" key="7">
    <source>
        <dbReference type="ARBA" id="ARBA00023136"/>
    </source>
</evidence>
<proteinExistence type="inferred from homology"/>
<dbReference type="Proteomes" id="UP000254337">
    <property type="component" value="Chromosome"/>
</dbReference>
<evidence type="ECO:0000256" key="8">
    <source>
        <dbReference type="ARBA" id="ARBA00023170"/>
    </source>
</evidence>
<dbReference type="InterPro" id="IPR036942">
    <property type="entry name" value="Beta-barrel_TonB_sf"/>
</dbReference>
<dbReference type="Gene3D" id="2.170.130.10">
    <property type="entry name" value="TonB-dependent receptor, plug domain"/>
    <property type="match status" value="1"/>
</dbReference>
<dbReference type="PANTHER" id="PTHR30069">
    <property type="entry name" value="TONB-DEPENDENT OUTER MEMBRANE RECEPTOR"/>
    <property type="match status" value="1"/>
</dbReference>
<dbReference type="InterPro" id="IPR012910">
    <property type="entry name" value="Plug_dom"/>
</dbReference>
<evidence type="ECO:0000313" key="16">
    <source>
        <dbReference type="Proteomes" id="UP000254337"/>
    </source>
</evidence>
<dbReference type="SUPFAM" id="SSF56935">
    <property type="entry name" value="Porins"/>
    <property type="match status" value="1"/>
</dbReference>
<feature type="signal peptide" evidence="12">
    <location>
        <begin position="1"/>
        <end position="28"/>
    </location>
</feature>